<protein>
    <recommendedName>
        <fullName evidence="7">Aminotransferase</fullName>
        <ecNumber evidence="7">2.6.1.-</ecNumber>
    </recommendedName>
</protein>
<reference evidence="9 10" key="1">
    <citation type="submission" date="2023-07" db="EMBL/GenBank/DDBJ databases">
        <title>Sorghum-associated microbial communities from plants grown in Nebraska, USA.</title>
        <authorList>
            <person name="Schachtman D."/>
        </authorList>
    </citation>
    <scope>NUCLEOTIDE SEQUENCE [LARGE SCALE GENOMIC DNA]</scope>
    <source>
        <strain evidence="9 10">DS1730</strain>
    </source>
</reference>
<dbReference type="InterPro" id="IPR015422">
    <property type="entry name" value="PyrdxlP-dep_Trfase_small"/>
</dbReference>
<evidence type="ECO:0000256" key="6">
    <source>
        <dbReference type="ARBA" id="ARBA00049185"/>
    </source>
</evidence>
<dbReference type="SUPFAM" id="SSF53383">
    <property type="entry name" value="PLP-dependent transferases"/>
    <property type="match status" value="1"/>
</dbReference>
<keyword evidence="5" id="KW-0663">Pyridoxal phosphate</keyword>
<comment type="cofactor">
    <cofactor evidence="1 7">
        <name>pyridoxal 5'-phosphate</name>
        <dbReference type="ChEBI" id="CHEBI:597326"/>
    </cofactor>
</comment>
<feature type="domain" description="Aminotransferase class I/classII large" evidence="8">
    <location>
        <begin position="35"/>
        <end position="394"/>
    </location>
</feature>
<dbReference type="Proteomes" id="UP001184614">
    <property type="component" value="Unassembled WGS sequence"/>
</dbReference>
<keyword evidence="4 7" id="KW-0808">Transferase</keyword>
<evidence type="ECO:0000256" key="7">
    <source>
        <dbReference type="RuleBase" id="RU000481"/>
    </source>
</evidence>
<proteinExistence type="inferred from homology"/>
<dbReference type="PANTHER" id="PTHR46383:SF1">
    <property type="entry name" value="ASPARTATE AMINOTRANSFERASE"/>
    <property type="match status" value="1"/>
</dbReference>
<dbReference type="InterPro" id="IPR004838">
    <property type="entry name" value="NHTrfase_class1_PyrdxlP-BS"/>
</dbReference>
<dbReference type="EMBL" id="JAVDQT010000006">
    <property type="protein sequence ID" value="MDR6433611.1"/>
    <property type="molecule type" value="Genomic_DNA"/>
</dbReference>
<dbReference type="InterPro" id="IPR004839">
    <property type="entry name" value="Aminotransferase_I/II_large"/>
</dbReference>
<comment type="caution">
    <text evidence="9">The sequence shown here is derived from an EMBL/GenBank/DDBJ whole genome shotgun (WGS) entry which is preliminary data.</text>
</comment>
<dbReference type="RefSeq" id="WP_310014555.1">
    <property type="nucleotide sequence ID" value="NZ_JAVDQT010000006.1"/>
</dbReference>
<dbReference type="InterPro" id="IPR015424">
    <property type="entry name" value="PyrdxlP-dep_Trfase"/>
</dbReference>
<accession>A0ABU1MD83</accession>
<dbReference type="PROSITE" id="PS00105">
    <property type="entry name" value="AA_TRANSFER_CLASS_1"/>
    <property type="match status" value="1"/>
</dbReference>
<evidence type="ECO:0000259" key="8">
    <source>
        <dbReference type="Pfam" id="PF00155"/>
    </source>
</evidence>
<evidence type="ECO:0000256" key="5">
    <source>
        <dbReference type="ARBA" id="ARBA00022898"/>
    </source>
</evidence>
<dbReference type="InterPro" id="IPR050596">
    <property type="entry name" value="AspAT/PAT-like"/>
</dbReference>
<comment type="catalytic activity">
    <reaction evidence="6">
        <text>L-aspartate + 2-oxoglutarate = oxaloacetate + L-glutamate</text>
        <dbReference type="Rhea" id="RHEA:21824"/>
        <dbReference type="ChEBI" id="CHEBI:16452"/>
        <dbReference type="ChEBI" id="CHEBI:16810"/>
        <dbReference type="ChEBI" id="CHEBI:29985"/>
        <dbReference type="ChEBI" id="CHEBI:29991"/>
        <dbReference type="EC" id="2.6.1.1"/>
    </reaction>
</comment>
<dbReference type="CDD" id="cd00609">
    <property type="entry name" value="AAT_like"/>
    <property type="match status" value="1"/>
</dbReference>
<evidence type="ECO:0000256" key="2">
    <source>
        <dbReference type="ARBA" id="ARBA00007441"/>
    </source>
</evidence>
<evidence type="ECO:0000256" key="1">
    <source>
        <dbReference type="ARBA" id="ARBA00001933"/>
    </source>
</evidence>
<comment type="similarity">
    <text evidence="2 7">Belongs to the class-I pyridoxal-phosphate-dependent aminotransferase family.</text>
</comment>
<keyword evidence="10" id="KW-1185">Reference proteome</keyword>
<dbReference type="Pfam" id="PF00155">
    <property type="entry name" value="Aminotran_1_2"/>
    <property type="match status" value="1"/>
</dbReference>
<evidence type="ECO:0000313" key="9">
    <source>
        <dbReference type="EMBL" id="MDR6433611.1"/>
    </source>
</evidence>
<dbReference type="PANTHER" id="PTHR46383">
    <property type="entry name" value="ASPARTATE AMINOTRANSFERASE"/>
    <property type="match status" value="1"/>
</dbReference>
<evidence type="ECO:0000313" key="10">
    <source>
        <dbReference type="Proteomes" id="UP001184614"/>
    </source>
</evidence>
<evidence type="ECO:0000256" key="3">
    <source>
        <dbReference type="ARBA" id="ARBA00022576"/>
    </source>
</evidence>
<evidence type="ECO:0000256" key="4">
    <source>
        <dbReference type="ARBA" id="ARBA00022679"/>
    </source>
</evidence>
<organism evidence="9 10">
    <name type="scientific">Brucella pseudogrignonensis</name>
    <dbReference type="NCBI Taxonomy" id="419475"/>
    <lineage>
        <taxon>Bacteria</taxon>
        <taxon>Pseudomonadati</taxon>
        <taxon>Pseudomonadota</taxon>
        <taxon>Alphaproteobacteria</taxon>
        <taxon>Hyphomicrobiales</taxon>
        <taxon>Brucellaceae</taxon>
        <taxon>Brucella/Ochrobactrum group</taxon>
        <taxon>Brucella</taxon>
    </lineage>
</organism>
<gene>
    <name evidence="9" type="ORF">J2782_003357</name>
</gene>
<dbReference type="EC" id="2.6.1.-" evidence="7"/>
<name>A0ABU1MD83_9HYPH</name>
<sequence length="402" mass="43298">MMSIELSKRVLDLKPSASIAAKAKVRELESQGFRIIDFTIGEPDFATPPHIIDAAMDALKAGDTHYTATQGTDALRSAIVGKLKRDHNVSYDISEVIVGVGAKQLIFEAFAATLNKGDEVIVPAPYWVSYPDIVAVNDGTPVVVVCGEKHGFKLTPSALEAAITPKTKWLILNSPSNPTGAVYNQEELRALLAVLDRHPHVAIMTDDIYEHIVYDGVTHYTPVQINPDFKARCLLINGMSKAYAMTGWRVGYAAGPKPLIAAIGKLLGQSTTCASSISQAASAAALNGDQNPVKDMCAIYKQRRDRMCELLAEIPGIRCATPEGAFYVYPSVEGLLGKTTPDGRVLKTDLDVSMYFLEVANVAVMDGTSYGLSPYLRLSFATAIETIEQGCERIAQACAALS</sequence>
<dbReference type="Gene3D" id="3.40.640.10">
    <property type="entry name" value="Type I PLP-dependent aspartate aminotransferase-like (Major domain)"/>
    <property type="match status" value="1"/>
</dbReference>
<dbReference type="GO" id="GO:0004069">
    <property type="term" value="F:L-aspartate:2-oxoglutarate aminotransferase activity"/>
    <property type="evidence" value="ECO:0007669"/>
    <property type="project" value="UniProtKB-EC"/>
</dbReference>
<keyword evidence="3 7" id="KW-0032">Aminotransferase</keyword>
<dbReference type="Gene3D" id="3.90.1150.10">
    <property type="entry name" value="Aspartate Aminotransferase, domain 1"/>
    <property type="match status" value="1"/>
</dbReference>
<dbReference type="InterPro" id="IPR015421">
    <property type="entry name" value="PyrdxlP-dep_Trfase_major"/>
</dbReference>